<sequence length="494" mass="57030">MNPAAQSVISHQYSNLKYSVSNSALLIHDEGTKIKQFYHIGHRIDGNKRSLYAQVRICTHKIYNIRRAVKSYTLADDAFVSASGNDVGFRSQAGLNLSAIMNEITIMSKLNHPNLVKLFEVFLESRHIHLVIELCKGGEIFDLLAKEQRLNYSQALNITAQILFGLKHMHAARLCHRALCIENVMFKDKEKTEVKIISFSNTGELKNFTLAERYGSPLYMAPEVFAGRYNEKCDIWSTGVILYTMLVGHQPFQGKGYVEIIKAVNKGKVASDPIYKQQSFEIKSFIKTMLRKDTTRPGAAELLESSYFPSYFQEKRLQLYQNITNFFHTVAESGTLLPKFKLGMIFKICVYNALLKSNRIWEEFYPESIWKELDSGQTGYIYIDIMIEMLAKYTGGIFNQEWGWLVHELLDVQQNRTIAHDYFMGFTFKIYEKQFIYDVFDMMDDNKDGFLAVENLVLYCQVSPERLNELIVRVLNTEVISIEDFCTYISKFSM</sequence>
<dbReference type="InterPro" id="IPR011009">
    <property type="entry name" value="Kinase-like_dom_sf"/>
</dbReference>
<feature type="domain" description="Protein kinase" evidence="8">
    <location>
        <begin position="41"/>
        <end position="308"/>
    </location>
</feature>
<dbReference type="Gene3D" id="1.10.510.10">
    <property type="entry name" value="Transferase(Phosphotransferase) domain 1"/>
    <property type="match status" value="1"/>
</dbReference>
<evidence type="ECO:0000256" key="1">
    <source>
        <dbReference type="ARBA" id="ARBA00001946"/>
    </source>
</evidence>
<dbReference type="GO" id="GO:0005509">
    <property type="term" value="F:calcium ion binding"/>
    <property type="evidence" value="ECO:0007669"/>
    <property type="project" value="InterPro"/>
</dbReference>
<evidence type="ECO:0008006" key="12">
    <source>
        <dbReference type="Google" id="ProtNLM"/>
    </source>
</evidence>
<evidence type="ECO:0000256" key="4">
    <source>
        <dbReference type="ARBA" id="ARBA00022741"/>
    </source>
</evidence>
<dbReference type="PROSITE" id="PS50011">
    <property type="entry name" value="PROTEIN_KINASE_DOM"/>
    <property type="match status" value="1"/>
</dbReference>
<evidence type="ECO:0000256" key="5">
    <source>
        <dbReference type="ARBA" id="ARBA00022777"/>
    </source>
</evidence>
<dbReference type="EMBL" id="CAJZBQ010000004">
    <property type="protein sequence ID" value="CAG9311611.1"/>
    <property type="molecule type" value="Genomic_DNA"/>
</dbReference>
<proteinExistence type="inferred from homology"/>
<accession>A0AAU9IAX8</accession>
<organism evidence="10 11">
    <name type="scientific">Blepharisma stoltei</name>
    <dbReference type="NCBI Taxonomy" id="1481888"/>
    <lineage>
        <taxon>Eukaryota</taxon>
        <taxon>Sar</taxon>
        <taxon>Alveolata</taxon>
        <taxon>Ciliophora</taxon>
        <taxon>Postciliodesmatophora</taxon>
        <taxon>Heterotrichea</taxon>
        <taxon>Heterotrichida</taxon>
        <taxon>Blepharismidae</taxon>
        <taxon>Blepharisma</taxon>
    </lineage>
</organism>
<evidence type="ECO:0000256" key="3">
    <source>
        <dbReference type="ARBA" id="ARBA00022679"/>
    </source>
</evidence>
<evidence type="ECO:0000256" key="2">
    <source>
        <dbReference type="ARBA" id="ARBA00022527"/>
    </source>
</evidence>
<dbReference type="PROSITE" id="PS50222">
    <property type="entry name" value="EF_HAND_2"/>
    <property type="match status" value="1"/>
</dbReference>
<evidence type="ECO:0000256" key="7">
    <source>
        <dbReference type="ARBA" id="ARBA00024334"/>
    </source>
</evidence>
<keyword evidence="6" id="KW-0067">ATP-binding</keyword>
<dbReference type="AlphaFoldDB" id="A0AAU9IAX8"/>
<dbReference type="Gene3D" id="3.30.200.20">
    <property type="entry name" value="Phosphorylase Kinase, domain 1"/>
    <property type="match status" value="1"/>
</dbReference>
<comment type="cofactor">
    <cofactor evidence="1">
        <name>Mg(2+)</name>
        <dbReference type="ChEBI" id="CHEBI:18420"/>
    </cofactor>
</comment>
<keyword evidence="2" id="KW-0723">Serine/threonine-protein kinase</keyword>
<dbReference type="Gene3D" id="1.10.238.10">
    <property type="entry name" value="EF-hand"/>
    <property type="match status" value="1"/>
</dbReference>
<keyword evidence="5" id="KW-0418">Kinase</keyword>
<dbReference type="InterPro" id="IPR000719">
    <property type="entry name" value="Prot_kinase_dom"/>
</dbReference>
<dbReference type="Pfam" id="PF00069">
    <property type="entry name" value="Pkinase"/>
    <property type="match status" value="1"/>
</dbReference>
<comment type="caution">
    <text evidence="10">The sequence shown here is derived from an EMBL/GenBank/DDBJ whole genome shotgun (WGS) entry which is preliminary data.</text>
</comment>
<name>A0AAU9IAX8_9CILI</name>
<dbReference type="GO" id="GO:0004674">
    <property type="term" value="F:protein serine/threonine kinase activity"/>
    <property type="evidence" value="ECO:0007669"/>
    <property type="project" value="UniProtKB-KW"/>
</dbReference>
<dbReference type="InterPro" id="IPR050205">
    <property type="entry name" value="CDPK_Ser/Thr_kinases"/>
</dbReference>
<dbReference type="Proteomes" id="UP001162131">
    <property type="component" value="Unassembled WGS sequence"/>
</dbReference>
<evidence type="ECO:0000259" key="9">
    <source>
        <dbReference type="PROSITE" id="PS50222"/>
    </source>
</evidence>
<dbReference type="PANTHER" id="PTHR24349">
    <property type="entry name" value="SERINE/THREONINE-PROTEIN KINASE"/>
    <property type="match status" value="1"/>
</dbReference>
<keyword evidence="4" id="KW-0547">Nucleotide-binding</keyword>
<dbReference type="SUPFAM" id="SSF47473">
    <property type="entry name" value="EF-hand"/>
    <property type="match status" value="1"/>
</dbReference>
<comment type="similarity">
    <text evidence="7">Belongs to the protein kinase superfamily. Ser/Thr protein kinase family. CDPK subfamily.</text>
</comment>
<evidence type="ECO:0000313" key="10">
    <source>
        <dbReference type="EMBL" id="CAG9311611.1"/>
    </source>
</evidence>
<dbReference type="SUPFAM" id="SSF56112">
    <property type="entry name" value="Protein kinase-like (PK-like)"/>
    <property type="match status" value="1"/>
</dbReference>
<gene>
    <name evidence="10" type="ORF">BSTOLATCC_MIC3898</name>
</gene>
<dbReference type="InterPro" id="IPR011992">
    <property type="entry name" value="EF-hand-dom_pair"/>
</dbReference>
<dbReference type="GO" id="GO:0005524">
    <property type="term" value="F:ATP binding"/>
    <property type="evidence" value="ECO:0007669"/>
    <property type="project" value="UniProtKB-KW"/>
</dbReference>
<evidence type="ECO:0000259" key="8">
    <source>
        <dbReference type="PROSITE" id="PS50011"/>
    </source>
</evidence>
<dbReference type="InterPro" id="IPR002048">
    <property type="entry name" value="EF_hand_dom"/>
</dbReference>
<feature type="domain" description="EF-hand" evidence="9">
    <location>
        <begin position="431"/>
        <end position="466"/>
    </location>
</feature>
<protein>
    <recommendedName>
        <fullName evidence="12">Protein kinase domain-containing protein</fullName>
    </recommendedName>
</protein>
<evidence type="ECO:0000256" key="6">
    <source>
        <dbReference type="ARBA" id="ARBA00022840"/>
    </source>
</evidence>
<evidence type="ECO:0000313" key="11">
    <source>
        <dbReference type="Proteomes" id="UP001162131"/>
    </source>
</evidence>
<keyword evidence="11" id="KW-1185">Reference proteome</keyword>
<keyword evidence="3" id="KW-0808">Transferase</keyword>
<reference evidence="10" key="1">
    <citation type="submission" date="2021-09" db="EMBL/GenBank/DDBJ databases">
        <authorList>
            <consortium name="AG Swart"/>
            <person name="Singh M."/>
            <person name="Singh A."/>
            <person name="Seah K."/>
            <person name="Emmerich C."/>
        </authorList>
    </citation>
    <scope>NUCLEOTIDE SEQUENCE</scope>
    <source>
        <strain evidence="10">ATCC30299</strain>
    </source>
</reference>